<reference evidence="8" key="1">
    <citation type="journal article" date="2020" name="mSystems">
        <title>Genome- and Community-Level Interaction Insights into Carbon Utilization and Element Cycling Functions of Hydrothermarchaeota in Hydrothermal Sediment.</title>
        <authorList>
            <person name="Zhou Z."/>
            <person name="Liu Y."/>
            <person name="Xu W."/>
            <person name="Pan J."/>
            <person name="Luo Z.H."/>
            <person name="Li M."/>
        </authorList>
    </citation>
    <scope>NUCLEOTIDE SEQUENCE [LARGE SCALE GENOMIC DNA]</scope>
    <source>
        <strain evidence="8">SpSt-508</strain>
    </source>
</reference>
<dbReference type="SUPFAM" id="SSF53649">
    <property type="entry name" value="Alkaline phosphatase-like"/>
    <property type="match status" value="1"/>
</dbReference>
<keyword evidence="4" id="KW-0732">Signal</keyword>
<dbReference type="InterPro" id="IPR024607">
    <property type="entry name" value="Sulfatase_CS"/>
</dbReference>
<dbReference type="Gene3D" id="3.40.720.10">
    <property type="entry name" value="Alkaline Phosphatase, subunit A"/>
    <property type="match status" value="1"/>
</dbReference>
<keyword evidence="3" id="KW-0479">Metal-binding</keyword>
<organism evidence="8">
    <name type="scientific">Schlesneria paludicola</name>
    <dbReference type="NCBI Taxonomy" id="360056"/>
    <lineage>
        <taxon>Bacteria</taxon>
        <taxon>Pseudomonadati</taxon>
        <taxon>Planctomycetota</taxon>
        <taxon>Planctomycetia</taxon>
        <taxon>Planctomycetales</taxon>
        <taxon>Planctomycetaceae</taxon>
        <taxon>Schlesneria</taxon>
    </lineage>
</organism>
<comment type="similarity">
    <text evidence="2">Belongs to the sulfatase family.</text>
</comment>
<dbReference type="GO" id="GO:0004423">
    <property type="term" value="F:iduronate-2-sulfatase activity"/>
    <property type="evidence" value="ECO:0007669"/>
    <property type="project" value="InterPro"/>
</dbReference>
<dbReference type="PROSITE" id="PS00149">
    <property type="entry name" value="SULFATASE_2"/>
    <property type="match status" value="1"/>
</dbReference>
<evidence type="ECO:0000313" key="8">
    <source>
        <dbReference type="EMBL" id="HGT38846.1"/>
    </source>
</evidence>
<keyword evidence="6" id="KW-0106">Calcium</keyword>
<evidence type="ECO:0000256" key="4">
    <source>
        <dbReference type="ARBA" id="ARBA00022729"/>
    </source>
</evidence>
<dbReference type="InterPro" id="IPR035874">
    <property type="entry name" value="IDS"/>
</dbReference>
<evidence type="ECO:0000256" key="6">
    <source>
        <dbReference type="ARBA" id="ARBA00022837"/>
    </source>
</evidence>
<evidence type="ECO:0000256" key="5">
    <source>
        <dbReference type="ARBA" id="ARBA00022801"/>
    </source>
</evidence>
<proteinExistence type="inferred from homology"/>
<dbReference type="GO" id="GO:0005737">
    <property type="term" value="C:cytoplasm"/>
    <property type="evidence" value="ECO:0007669"/>
    <property type="project" value="TreeGrafter"/>
</dbReference>
<gene>
    <name evidence="8" type="ORF">ENS64_06220</name>
</gene>
<keyword evidence="5" id="KW-0378">Hydrolase</keyword>
<dbReference type="AlphaFoldDB" id="A0A7C4QQE0"/>
<dbReference type="EMBL" id="DSVQ01000012">
    <property type="protein sequence ID" value="HGT38846.1"/>
    <property type="molecule type" value="Genomic_DNA"/>
</dbReference>
<comment type="caution">
    <text evidence="8">The sequence shown here is derived from an EMBL/GenBank/DDBJ whole genome shotgun (WGS) entry which is preliminary data.</text>
</comment>
<dbReference type="PANTHER" id="PTHR45953">
    <property type="entry name" value="IDURONATE 2-SULFATASE"/>
    <property type="match status" value="1"/>
</dbReference>
<evidence type="ECO:0000259" key="7">
    <source>
        <dbReference type="Pfam" id="PF00884"/>
    </source>
</evidence>
<accession>A0A7C4QQE0</accession>
<name>A0A7C4QQE0_9PLAN</name>
<sequence length="512" mass="56676">MMRWVAAEYCVRRSVTLGDPAMRTPFVASVLIAAVVSVGTSPAADVPKRNVLLIVADDLRTELGCYGSAAQTPHLDALAQRGVVFERAYCQQALCNPSRSSFLCGKRPDTLHLWNNGTHFREKNPNVVTLPQHFKNHGYTTRCVGKIFHNWHTQEKGDRRSWSADEFLHYATHGSDQPRVTGALPENLATLCDWNYGETPITECRDVPDEAYFDGRVAAEAVKVLAEVKGEPFFLAVGFWKPHAPFNAPKKYWDLYDRARLPQLDPARPLGAVDLAFHDSREILLPPPNTRHPTPEQSAEMRHGYFANISFMDAQVGKVLSALASLGLARNTVVVFLSDHGYHVGEHTLWGKTSCFEYDARVPMIVATPDGKSGTTQSLAELVDLFPTLTDLCGLKTPDQLDGVSLVPVLNDVSKSVKEVAFTQHPRPAYYDRTESKLPVAMGYSVRTATHRYTEWRAWEDGTLLGAELYDHASDPYELHNVATSPASAAALLAARRALHGEFPPGTPPAHR</sequence>
<dbReference type="InterPro" id="IPR000917">
    <property type="entry name" value="Sulfatase_N"/>
</dbReference>
<feature type="domain" description="Sulfatase N-terminal" evidence="7">
    <location>
        <begin position="49"/>
        <end position="394"/>
    </location>
</feature>
<dbReference type="CDD" id="cd16030">
    <property type="entry name" value="iduronate-2-sulfatase"/>
    <property type="match status" value="1"/>
</dbReference>
<protein>
    <submittedName>
        <fullName evidence="8">DUF229 domain-containing protein</fullName>
    </submittedName>
</protein>
<evidence type="ECO:0000256" key="3">
    <source>
        <dbReference type="ARBA" id="ARBA00022723"/>
    </source>
</evidence>
<dbReference type="PANTHER" id="PTHR45953:SF1">
    <property type="entry name" value="IDURONATE 2-SULFATASE"/>
    <property type="match status" value="1"/>
</dbReference>
<dbReference type="InterPro" id="IPR017850">
    <property type="entry name" value="Alkaline_phosphatase_core_sf"/>
</dbReference>
<dbReference type="GO" id="GO:0046872">
    <property type="term" value="F:metal ion binding"/>
    <property type="evidence" value="ECO:0007669"/>
    <property type="project" value="UniProtKB-KW"/>
</dbReference>
<dbReference type="Pfam" id="PF00884">
    <property type="entry name" value="Sulfatase"/>
    <property type="match status" value="1"/>
</dbReference>
<comment type="cofactor">
    <cofactor evidence="1">
        <name>Ca(2+)</name>
        <dbReference type="ChEBI" id="CHEBI:29108"/>
    </cofactor>
</comment>
<evidence type="ECO:0000256" key="1">
    <source>
        <dbReference type="ARBA" id="ARBA00001913"/>
    </source>
</evidence>
<evidence type="ECO:0000256" key="2">
    <source>
        <dbReference type="ARBA" id="ARBA00008779"/>
    </source>
</evidence>